<dbReference type="RefSeq" id="WP_039607749.1">
    <property type="nucleotide sequence ID" value="NZ_JWIC01000003.1"/>
</dbReference>
<proteinExistence type="predicted"/>
<dbReference type="InterPro" id="IPR004596">
    <property type="entry name" value="Cell_div_suppressor_SulA"/>
</dbReference>
<protein>
    <recommendedName>
        <fullName evidence="3">Cell division inhibitor</fullName>
    </recommendedName>
</protein>
<reference evidence="1 2" key="1">
    <citation type="submission" date="2014-12" db="EMBL/GenBank/DDBJ databases">
        <title>Draft Genome Sequence of Pseudoalteromonas luteoviolacea HI1.</title>
        <authorList>
            <person name="Asahina A.Y."/>
            <person name="Hadfield M.G."/>
        </authorList>
    </citation>
    <scope>NUCLEOTIDE SEQUENCE [LARGE SCALE GENOMIC DNA]</scope>
    <source>
        <strain evidence="1 2">HI1</strain>
    </source>
</reference>
<dbReference type="SUPFAM" id="SSF52540">
    <property type="entry name" value="P-loop containing nucleoside triphosphate hydrolases"/>
    <property type="match status" value="1"/>
</dbReference>
<dbReference type="GO" id="GO:0009432">
    <property type="term" value="P:SOS response"/>
    <property type="evidence" value="ECO:0007669"/>
    <property type="project" value="InterPro"/>
</dbReference>
<evidence type="ECO:0000313" key="2">
    <source>
        <dbReference type="Proteomes" id="UP000031327"/>
    </source>
</evidence>
<gene>
    <name evidence="1" type="ORF">JF50_01460</name>
</gene>
<evidence type="ECO:0008006" key="3">
    <source>
        <dbReference type="Google" id="ProtNLM"/>
    </source>
</evidence>
<sequence>MLHISTNVNSQLKSINQYDSFNVLDADDVQSTNDMLLKVLYRCNAIAGWTLLIAPDHAVNKTMLDSYGININKLLVLKQRDLINLEHTLDRALSNGNFAAVITWPGVLSQKQIEHRSLSCSKTALYCFKGATHLPMSKLAH</sequence>
<dbReference type="OrthoDB" id="6310227at2"/>
<name>A0A0C1QDA5_9GAMM</name>
<dbReference type="GO" id="GO:0051782">
    <property type="term" value="P:negative regulation of cell division"/>
    <property type="evidence" value="ECO:0007669"/>
    <property type="project" value="InterPro"/>
</dbReference>
<dbReference type="EMBL" id="JWIC01000003">
    <property type="protein sequence ID" value="KID58576.1"/>
    <property type="molecule type" value="Genomic_DNA"/>
</dbReference>
<accession>A0A0C1QDA5</accession>
<organism evidence="1 2">
    <name type="scientific">Pseudoalteromonas luteoviolacea</name>
    <dbReference type="NCBI Taxonomy" id="43657"/>
    <lineage>
        <taxon>Bacteria</taxon>
        <taxon>Pseudomonadati</taxon>
        <taxon>Pseudomonadota</taxon>
        <taxon>Gammaproteobacteria</taxon>
        <taxon>Alteromonadales</taxon>
        <taxon>Pseudoalteromonadaceae</taxon>
        <taxon>Pseudoalteromonas</taxon>
    </lineage>
</organism>
<evidence type="ECO:0000313" key="1">
    <source>
        <dbReference type="EMBL" id="KID58576.1"/>
    </source>
</evidence>
<dbReference type="InterPro" id="IPR027417">
    <property type="entry name" value="P-loop_NTPase"/>
</dbReference>
<dbReference type="Proteomes" id="UP000031327">
    <property type="component" value="Unassembled WGS sequence"/>
</dbReference>
<dbReference type="Pfam" id="PF03846">
    <property type="entry name" value="SulA"/>
    <property type="match status" value="1"/>
</dbReference>
<comment type="caution">
    <text evidence="1">The sequence shown here is derived from an EMBL/GenBank/DDBJ whole genome shotgun (WGS) entry which is preliminary data.</text>
</comment>
<dbReference type="AlphaFoldDB" id="A0A0C1QDA5"/>
<dbReference type="Gene3D" id="3.40.50.300">
    <property type="entry name" value="P-loop containing nucleotide triphosphate hydrolases"/>
    <property type="match status" value="1"/>
</dbReference>